<dbReference type="FunFam" id="3.30.565.10:FF:000006">
    <property type="entry name" value="Sensor histidine kinase WalK"/>
    <property type="match status" value="1"/>
</dbReference>
<evidence type="ECO:0000256" key="1">
    <source>
        <dbReference type="ARBA" id="ARBA00000085"/>
    </source>
</evidence>
<gene>
    <name evidence="14" type="ORF">IQ235_11245</name>
</gene>
<dbReference type="PANTHER" id="PTHR45436">
    <property type="entry name" value="SENSOR HISTIDINE KINASE YKOH"/>
    <property type="match status" value="1"/>
</dbReference>
<accession>A0A928VZU3</accession>
<dbReference type="PROSITE" id="PS50885">
    <property type="entry name" value="HAMP"/>
    <property type="match status" value="1"/>
</dbReference>
<comment type="caution">
    <text evidence="14">The sequence shown here is derived from an EMBL/GenBank/DDBJ whole genome shotgun (WGS) entry which is preliminary data.</text>
</comment>
<keyword evidence="6 11" id="KW-0812">Transmembrane</keyword>
<organism evidence="14 15">
    <name type="scientific">Zarconia navalis LEGE 11467</name>
    <dbReference type="NCBI Taxonomy" id="1828826"/>
    <lineage>
        <taxon>Bacteria</taxon>
        <taxon>Bacillati</taxon>
        <taxon>Cyanobacteriota</taxon>
        <taxon>Cyanophyceae</taxon>
        <taxon>Oscillatoriophycideae</taxon>
        <taxon>Oscillatoriales</taxon>
        <taxon>Oscillatoriales incertae sedis</taxon>
        <taxon>Zarconia</taxon>
        <taxon>Zarconia navalis</taxon>
    </lineage>
</organism>
<dbReference type="SUPFAM" id="SSF55874">
    <property type="entry name" value="ATPase domain of HSP90 chaperone/DNA topoisomerase II/histidine kinase"/>
    <property type="match status" value="1"/>
</dbReference>
<dbReference type="EC" id="2.7.13.3" evidence="3"/>
<keyword evidence="9" id="KW-0902">Two-component regulatory system</keyword>
<dbReference type="Pfam" id="PF00672">
    <property type="entry name" value="HAMP"/>
    <property type="match status" value="1"/>
</dbReference>
<keyword evidence="4" id="KW-0597">Phosphoprotein</keyword>
<evidence type="ECO:0000256" key="4">
    <source>
        <dbReference type="ARBA" id="ARBA00022553"/>
    </source>
</evidence>
<evidence type="ECO:0000313" key="14">
    <source>
        <dbReference type="EMBL" id="MBE9041356.1"/>
    </source>
</evidence>
<dbReference type="Pfam" id="PF02518">
    <property type="entry name" value="HATPase_c"/>
    <property type="match status" value="1"/>
</dbReference>
<dbReference type="RefSeq" id="WP_264321567.1">
    <property type="nucleotide sequence ID" value="NZ_JADEXN010000184.1"/>
</dbReference>
<dbReference type="Proteomes" id="UP000621799">
    <property type="component" value="Unassembled WGS sequence"/>
</dbReference>
<evidence type="ECO:0000256" key="9">
    <source>
        <dbReference type="ARBA" id="ARBA00023012"/>
    </source>
</evidence>
<dbReference type="CDD" id="cd06225">
    <property type="entry name" value="HAMP"/>
    <property type="match status" value="1"/>
</dbReference>
<dbReference type="Gene3D" id="6.10.340.10">
    <property type="match status" value="1"/>
</dbReference>
<feature type="transmembrane region" description="Helical" evidence="11">
    <location>
        <begin position="185"/>
        <end position="205"/>
    </location>
</feature>
<keyword evidence="8 11" id="KW-1133">Transmembrane helix</keyword>
<feature type="domain" description="Histidine kinase" evidence="12">
    <location>
        <begin position="266"/>
        <end position="474"/>
    </location>
</feature>
<dbReference type="SMART" id="SM00304">
    <property type="entry name" value="HAMP"/>
    <property type="match status" value="1"/>
</dbReference>
<dbReference type="PANTHER" id="PTHR45436:SF5">
    <property type="entry name" value="SENSOR HISTIDINE KINASE TRCS"/>
    <property type="match status" value="1"/>
</dbReference>
<comment type="catalytic activity">
    <reaction evidence="1">
        <text>ATP + protein L-histidine = ADP + protein N-phospho-L-histidine.</text>
        <dbReference type="EC" id="2.7.13.3"/>
    </reaction>
</comment>
<dbReference type="EMBL" id="JADEXN010000184">
    <property type="protein sequence ID" value="MBE9041356.1"/>
    <property type="molecule type" value="Genomic_DNA"/>
</dbReference>
<dbReference type="SUPFAM" id="SSF158472">
    <property type="entry name" value="HAMP domain-like"/>
    <property type="match status" value="1"/>
</dbReference>
<feature type="domain" description="HAMP" evidence="13">
    <location>
        <begin position="206"/>
        <end position="258"/>
    </location>
</feature>
<dbReference type="CDD" id="cd00075">
    <property type="entry name" value="HATPase"/>
    <property type="match status" value="1"/>
</dbReference>
<evidence type="ECO:0000313" key="15">
    <source>
        <dbReference type="Proteomes" id="UP000621799"/>
    </source>
</evidence>
<keyword evidence="5" id="KW-0808">Transferase</keyword>
<dbReference type="PROSITE" id="PS50109">
    <property type="entry name" value="HIS_KIN"/>
    <property type="match status" value="1"/>
</dbReference>
<dbReference type="FunFam" id="1.10.287.130:FF:000001">
    <property type="entry name" value="Two-component sensor histidine kinase"/>
    <property type="match status" value="1"/>
</dbReference>
<dbReference type="InterPro" id="IPR003661">
    <property type="entry name" value="HisK_dim/P_dom"/>
</dbReference>
<dbReference type="SMART" id="SM00387">
    <property type="entry name" value="HATPase_c"/>
    <property type="match status" value="1"/>
</dbReference>
<dbReference type="InterPro" id="IPR003594">
    <property type="entry name" value="HATPase_dom"/>
</dbReference>
<dbReference type="Gene3D" id="3.30.565.10">
    <property type="entry name" value="Histidine kinase-like ATPase, C-terminal domain"/>
    <property type="match status" value="1"/>
</dbReference>
<dbReference type="GO" id="GO:0005886">
    <property type="term" value="C:plasma membrane"/>
    <property type="evidence" value="ECO:0007669"/>
    <property type="project" value="TreeGrafter"/>
</dbReference>
<evidence type="ECO:0000256" key="10">
    <source>
        <dbReference type="ARBA" id="ARBA00023136"/>
    </source>
</evidence>
<dbReference type="InterPro" id="IPR005467">
    <property type="entry name" value="His_kinase_dom"/>
</dbReference>
<dbReference type="InterPro" id="IPR036097">
    <property type="entry name" value="HisK_dim/P_sf"/>
</dbReference>
<dbReference type="InterPro" id="IPR050428">
    <property type="entry name" value="TCS_sensor_his_kinase"/>
</dbReference>
<evidence type="ECO:0000256" key="7">
    <source>
        <dbReference type="ARBA" id="ARBA00022777"/>
    </source>
</evidence>
<dbReference type="CDD" id="cd00082">
    <property type="entry name" value="HisKA"/>
    <property type="match status" value="1"/>
</dbReference>
<sequence length="479" mass="53741">MKFISKRGLFWEARASILAWYVLLMGFLLGLSMPIASQLVFAQVNARVREDLESEIQDFKRLKASRNIKQREDVSDRELEKLFADFLYQQLPEDDTFLIAISNRTFYRSSPAALPEVIQKDSALIQRLATTTTSQSGVQKTEDLQIGNVLYRAEPVRTGSQIRGVLIVAHTTAGEREEALASNVIFVKVLATVSFFALILAWFAAGKVLAPVRWLTNAARSIGETDLSRRIPVRGSGEMMELAMTFNAMMDRLQNAFASQRSFINDASHELRTPITIIQGHLELLGDDPIEREETVELVLDELDRMGRLVEDLILLAKAERHDFLQRENVDVACLSEELFAKVRGLATRNWTLEQVARCHIRADRQRLTQAVLNLAQNATHYTQESDTIALGSRLDRDEIRFWVCDTGEGISEDDRTRIFERFARAARGRRRSEGAGLGLSIVRAIALAHGGRVELQSQLGVGSTFTLVLPLETPSALG</sequence>
<dbReference type="PRINTS" id="PR00344">
    <property type="entry name" value="BCTRLSENSOR"/>
</dbReference>
<comment type="subcellular location">
    <subcellularLocation>
        <location evidence="2">Membrane</location>
    </subcellularLocation>
</comment>
<evidence type="ECO:0000259" key="13">
    <source>
        <dbReference type="PROSITE" id="PS50885"/>
    </source>
</evidence>
<keyword evidence="10 11" id="KW-0472">Membrane</keyword>
<proteinExistence type="predicted"/>
<dbReference type="SMART" id="SM00388">
    <property type="entry name" value="HisKA"/>
    <property type="match status" value="1"/>
</dbReference>
<keyword evidence="7" id="KW-0418">Kinase</keyword>
<dbReference type="Gene3D" id="1.10.287.130">
    <property type="match status" value="1"/>
</dbReference>
<dbReference type="GO" id="GO:0000155">
    <property type="term" value="F:phosphorelay sensor kinase activity"/>
    <property type="evidence" value="ECO:0007669"/>
    <property type="project" value="InterPro"/>
</dbReference>
<protein>
    <recommendedName>
        <fullName evidence="3">histidine kinase</fullName>
        <ecNumber evidence="3">2.7.13.3</ecNumber>
    </recommendedName>
</protein>
<reference evidence="14" key="1">
    <citation type="submission" date="2020-10" db="EMBL/GenBank/DDBJ databases">
        <authorList>
            <person name="Castelo-Branco R."/>
            <person name="Eusebio N."/>
            <person name="Adriana R."/>
            <person name="Vieira A."/>
            <person name="Brugerolle De Fraissinette N."/>
            <person name="Rezende De Castro R."/>
            <person name="Schneider M.P."/>
            <person name="Vasconcelos V."/>
            <person name="Leao P.N."/>
        </authorList>
    </citation>
    <scope>NUCLEOTIDE SEQUENCE</scope>
    <source>
        <strain evidence="14">LEGE 11467</strain>
    </source>
</reference>
<dbReference type="InterPro" id="IPR004358">
    <property type="entry name" value="Sig_transdc_His_kin-like_C"/>
</dbReference>
<dbReference type="InterPro" id="IPR003660">
    <property type="entry name" value="HAMP_dom"/>
</dbReference>
<evidence type="ECO:0000256" key="6">
    <source>
        <dbReference type="ARBA" id="ARBA00022692"/>
    </source>
</evidence>
<name>A0A928VZU3_9CYAN</name>
<dbReference type="SUPFAM" id="SSF47384">
    <property type="entry name" value="Homodimeric domain of signal transducing histidine kinase"/>
    <property type="match status" value="1"/>
</dbReference>
<dbReference type="Pfam" id="PF00512">
    <property type="entry name" value="HisKA"/>
    <property type="match status" value="1"/>
</dbReference>
<evidence type="ECO:0000256" key="8">
    <source>
        <dbReference type="ARBA" id="ARBA00022989"/>
    </source>
</evidence>
<evidence type="ECO:0000256" key="2">
    <source>
        <dbReference type="ARBA" id="ARBA00004370"/>
    </source>
</evidence>
<evidence type="ECO:0000259" key="12">
    <source>
        <dbReference type="PROSITE" id="PS50109"/>
    </source>
</evidence>
<evidence type="ECO:0000256" key="5">
    <source>
        <dbReference type="ARBA" id="ARBA00022679"/>
    </source>
</evidence>
<keyword evidence="15" id="KW-1185">Reference proteome</keyword>
<dbReference type="AlphaFoldDB" id="A0A928VZU3"/>
<dbReference type="InterPro" id="IPR036890">
    <property type="entry name" value="HATPase_C_sf"/>
</dbReference>
<evidence type="ECO:0000256" key="11">
    <source>
        <dbReference type="SAM" id="Phobius"/>
    </source>
</evidence>
<evidence type="ECO:0000256" key="3">
    <source>
        <dbReference type="ARBA" id="ARBA00012438"/>
    </source>
</evidence>